<gene>
    <name evidence="2" type="ORF">EJ05DRAFT_498068</name>
</gene>
<name>A0A6A6WET8_9PEZI</name>
<dbReference type="GeneID" id="54487682"/>
<feature type="region of interest" description="Disordered" evidence="1">
    <location>
        <begin position="1"/>
        <end position="31"/>
    </location>
</feature>
<dbReference type="RefSeq" id="XP_033602548.1">
    <property type="nucleotide sequence ID" value="XM_033746628.1"/>
</dbReference>
<evidence type="ECO:0000313" key="3">
    <source>
        <dbReference type="Proteomes" id="UP000799437"/>
    </source>
</evidence>
<evidence type="ECO:0000313" key="2">
    <source>
        <dbReference type="EMBL" id="KAF2760097.1"/>
    </source>
</evidence>
<evidence type="ECO:0000256" key="1">
    <source>
        <dbReference type="SAM" id="MobiDB-lite"/>
    </source>
</evidence>
<protein>
    <submittedName>
        <fullName evidence="2">Uncharacterized protein</fullName>
    </submittedName>
</protein>
<dbReference type="OrthoDB" id="4159781at2759"/>
<dbReference type="Pfam" id="PF11951">
    <property type="entry name" value="Fungal_trans_2"/>
    <property type="match status" value="1"/>
</dbReference>
<proteinExistence type="predicted"/>
<dbReference type="PANTHER" id="PTHR37540:SF5">
    <property type="entry name" value="TRANSCRIPTION FACTOR DOMAIN-CONTAINING PROTEIN"/>
    <property type="match status" value="1"/>
</dbReference>
<keyword evidence="3" id="KW-1185">Reference proteome</keyword>
<dbReference type="PANTHER" id="PTHR37540">
    <property type="entry name" value="TRANSCRIPTION FACTOR (ACR-2), PUTATIVE-RELATED-RELATED"/>
    <property type="match status" value="1"/>
</dbReference>
<dbReference type="EMBL" id="ML996568">
    <property type="protein sequence ID" value="KAF2760097.1"/>
    <property type="molecule type" value="Genomic_DNA"/>
</dbReference>
<feature type="compositionally biased region" description="Basic residues" evidence="1">
    <location>
        <begin position="18"/>
        <end position="31"/>
    </location>
</feature>
<dbReference type="AlphaFoldDB" id="A0A6A6WET8"/>
<sequence length="324" mass="36266">MSDLQFINYENPAEAKKRSNKRAVKSQAARHHWARDVALRTNRSKQFRRTQNSNLVVRQGTYTQDESGYHHQTEPYSTHPSIYQTGPTESVPALQTLQNPSHDTIRGDQVQLVGLLGAGRVDPFHTYPVTWQEYFPELVDHYIMNIAVRVPTVDGPRGEGQLRTRWFPLAMTDPATFSGVLLLSASHLHSVRVKCSIQEKPEDAIRLLTLKEQAIRVVNEALGDPLRSCSDAIIGAVVKLCCYEAIYDNVDAYMIHMKGLQSMVAARGGLSELGVNGLLRRICIWIDLKSAALNRTPLFFEDSIMISQGGASTTAEQRPRIIGE</sequence>
<organism evidence="2 3">
    <name type="scientific">Pseudovirgaria hyperparasitica</name>
    <dbReference type="NCBI Taxonomy" id="470096"/>
    <lineage>
        <taxon>Eukaryota</taxon>
        <taxon>Fungi</taxon>
        <taxon>Dikarya</taxon>
        <taxon>Ascomycota</taxon>
        <taxon>Pezizomycotina</taxon>
        <taxon>Dothideomycetes</taxon>
        <taxon>Dothideomycetes incertae sedis</taxon>
        <taxon>Acrospermales</taxon>
        <taxon>Acrospermaceae</taxon>
        <taxon>Pseudovirgaria</taxon>
    </lineage>
</organism>
<reference evidence="2" key="1">
    <citation type="journal article" date="2020" name="Stud. Mycol.">
        <title>101 Dothideomycetes genomes: a test case for predicting lifestyles and emergence of pathogens.</title>
        <authorList>
            <person name="Haridas S."/>
            <person name="Albert R."/>
            <person name="Binder M."/>
            <person name="Bloem J."/>
            <person name="Labutti K."/>
            <person name="Salamov A."/>
            <person name="Andreopoulos B."/>
            <person name="Baker S."/>
            <person name="Barry K."/>
            <person name="Bills G."/>
            <person name="Bluhm B."/>
            <person name="Cannon C."/>
            <person name="Castanera R."/>
            <person name="Culley D."/>
            <person name="Daum C."/>
            <person name="Ezra D."/>
            <person name="Gonzalez J."/>
            <person name="Henrissat B."/>
            <person name="Kuo A."/>
            <person name="Liang C."/>
            <person name="Lipzen A."/>
            <person name="Lutzoni F."/>
            <person name="Magnuson J."/>
            <person name="Mondo S."/>
            <person name="Nolan M."/>
            <person name="Ohm R."/>
            <person name="Pangilinan J."/>
            <person name="Park H.-J."/>
            <person name="Ramirez L."/>
            <person name="Alfaro M."/>
            <person name="Sun H."/>
            <person name="Tritt A."/>
            <person name="Yoshinaga Y."/>
            <person name="Zwiers L.-H."/>
            <person name="Turgeon B."/>
            <person name="Goodwin S."/>
            <person name="Spatafora J."/>
            <person name="Crous P."/>
            <person name="Grigoriev I."/>
        </authorList>
    </citation>
    <scope>NUCLEOTIDE SEQUENCE</scope>
    <source>
        <strain evidence="2">CBS 121739</strain>
    </source>
</reference>
<dbReference type="InterPro" id="IPR021858">
    <property type="entry name" value="Fun_TF"/>
</dbReference>
<accession>A0A6A6WET8</accession>
<dbReference type="Proteomes" id="UP000799437">
    <property type="component" value="Unassembled WGS sequence"/>
</dbReference>